<dbReference type="InterPro" id="IPR047641">
    <property type="entry name" value="ABC_transpr_MalK/UgpC-like"/>
</dbReference>
<dbReference type="EMBL" id="SNVV01000001">
    <property type="protein sequence ID" value="TDN56814.1"/>
    <property type="molecule type" value="Genomic_DNA"/>
</dbReference>
<dbReference type="Proteomes" id="UP000295129">
    <property type="component" value="Unassembled WGS sequence"/>
</dbReference>
<protein>
    <submittedName>
        <fullName evidence="6">Iron(III) transport system ATP-binding protein</fullName>
    </submittedName>
</protein>
<dbReference type="InterPro" id="IPR008995">
    <property type="entry name" value="Mo/tungstate-bd_C_term_dom"/>
</dbReference>
<dbReference type="PROSITE" id="PS50893">
    <property type="entry name" value="ABC_TRANSPORTER_2"/>
    <property type="match status" value="1"/>
</dbReference>
<evidence type="ECO:0000259" key="5">
    <source>
        <dbReference type="PROSITE" id="PS50893"/>
    </source>
</evidence>
<evidence type="ECO:0000256" key="3">
    <source>
        <dbReference type="ARBA" id="ARBA00022741"/>
    </source>
</evidence>
<evidence type="ECO:0000256" key="4">
    <source>
        <dbReference type="ARBA" id="ARBA00022840"/>
    </source>
</evidence>
<name>A0A4R6EEY3_9RHOO</name>
<dbReference type="AlphaFoldDB" id="A0A4R6EEY3"/>
<evidence type="ECO:0000313" key="6">
    <source>
        <dbReference type="EMBL" id="TDN56814.1"/>
    </source>
</evidence>
<accession>A0A4R6EEY3</accession>
<dbReference type="RefSeq" id="WP_211168553.1">
    <property type="nucleotide sequence ID" value="NZ_SNVV01000001.1"/>
</dbReference>
<reference evidence="6 7" key="1">
    <citation type="submission" date="2019-03" db="EMBL/GenBank/DDBJ databases">
        <title>Genomic Encyclopedia of Type Strains, Phase IV (KMG-IV): sequencing the most valuable type-strain genomes for metagenomic binning, comparative biology and taxonomic classification.</title>
        <authorList>
            <person name="Goeker M."/>
        </authorList>
    </citation>
    <scope>NUCLEOTIDE SEQUENCE [LARGE SCALE GENOMIC DNA]</scope>
    <source>
        <strain evidence="6 7">DSM 12121</strain>
    </source>
</reference>
<dbReference type="PANTHER" id="PTHR43875:SF1">
    <property type="entry name" value="OSMOPROTECTIVE COMPOUNDS UPTAKE ATP-BINDING PROTEIN GGTA"/>
    <property type="match status" value="1"/>
</dbReference>
<keyword evidence="2" id="KW-0472">Membrane</keyword>
<keyword evidence="3" id="KW-0547">Nucleotide-binding</keyword>
<keyword evidence="4 6" id="KW-0067">ATP-binding</keyword>
<dbReference type="InterPro" id="IPR017871">
    <property type="entry name" value="ABC_transporter-like_CS"/>
</dbReference>
<keyword evidence="2" id="KW-1003">Cell membrane</keyword>
<dbReference type="InterPro" id="IPR003593">
    <property type="entry name" value="AAA+_ATPase"/>
</dbReference>
<dbReference type="PANTHER" id="PTHR43875">
    <property type="entry name" value="MALTODEXTRIN IMPORT ATP-BINDING PROTEIN MSMX"/>
    <property type="match status" value="1"/>
</dbReference>
<evidence type="ECO:0000256" key="2">
    <source>
        <dbReference type="ARBA" id="ARBA00022475"/>
    </source>
</evidence>
<keyword evidence="1" id="KW-0813">Transport</keyword>
<dbReference type="SUPFAM" id="SSF50331">
    <property type="entry name" value="MOP-like"/>
    <property type="match status" value="1"/>
</dbReference>
<dbReference type="Gene3D" id="2.40.50.100">
    <property type="match status" value="1"/>
</dbReference>
<gene>
    <name evidence="6" type="ORF">C7389_101193</name>
</gene>
<comment type="caution">
    <text evidence="6">The sequence shown here is derived from an EMBL/GenBank/DDBJ whole genome shotgun (WGS) entry which is preliminary data.</text>
</comment>
<dbReference type="SMART" id="SM00382">
    <property type="entry name" value="AAA"/>
    <property type="match status" value="1"/>
</dbReference>
<dbReference type="InterPro" id="IPR027417">
    <property type="entry name" value="P-loop_NTPase"/>
</dbReference>
<organism evidence="6 7">
    <name type="scientific">Azoarcus indigens</name>
    <dbReference type="NCBI Taxonomy" id="29545"/>
    <lineage>
        <taxon>Bacteria</taxon>
        <taxon>Pseudomonadati</taxon>
        <taxon>Pseudomonadota</taxon>
        <taxon>Betaproteobacteria</taxon>
        <taxon>Rhodocyclales</taxon>
        <taxon>Zoogloeaceae</taxon>
        <taxon>Azoarcus</taxon>
    </lineage>
</organism>
<dbReference type="GO" id="GO:0055052">
    <property type="term" value="C:ATP-binding cassette (ABC) transporter complex, substrate-binding subunit-containing"/>
    <property type="evidence" value="ECO:0007669"/>
    <property type="project" value="TreeGrafter"/>
</dbReference>
<dbReference type="GO" id="GO:0016887">
    <property type="term" value="F:ATP hydrolysis activity"/>
    <property type="evidence" value="ECO:0007669"/>
    <property type="project" value="InterPro"/>
</dbReference>
<dbReference type="Gene3D" id="3.40.50.300">
    <property type="entry name" value="P-loop containing nucleotide triphosphate hydrolases"/>
    <property type="match status" value="1"/>
</dbReference>
<dbReference type="PROSITE" id="PS00211">
    <property type="entry name" value="ABC_TRANSPORTER_1"/>
    <property type="match status" value="1"/>
</dbReference>
<dbReference type="GO" id="GO:0005524">
    <property type="term" value="F:ATP binding"/>
    <property type="evidence" value="ECO:0007669"/>
    <property type="project" value="UniProtKB-KW"/>
</dbReference>
<dbReference type="GO" id="GO:0015697">
    <property type="term" value="P:quaternary ammonium group transport"/>
    <property type="evidence" value="ECO:0007669"/>
    <property type="project" value="UniProtKB-ARBA"/>
</dbReference>
<evidence type="ECO:0000256" key="1">
    <source>
        <dbReference type="ARBA" id="ARBA00022448"/>
    </source>
</evidence>
<keyword evidence="7" id="KW-1185">Reference proteome</keyword>
<dbReference type="InterPro" id="IPR003439">
    <property type="entry name" value="ABC_transporter-like_ATP-bd"/>
</dbReference>
<evidence type="ECO:0000313" key="7">
    <source>
        <dbReference type="Proteomes" id="UP000295129"/>
    </source>
</evidence>
<dbReference type="Pfam" id="PF00005">
    <property type="entry name" value="ABC_tran"/>
    <property type="match status" value="1"/>
</dbReference>
<feature type="domain" description="ABC transporter" evidence="5">
    <location>
        <begin position="9"/>
        <end position="256"/>
    </location>
</feature>
<dbReference type="FunFam" id="3.40.50.300:FF:000425">
    <property type="entry name" value="Probable ABC transporter, ATP-binding subunit"/>
    <property type="match status" value="1"/>
</dbReference>
<dbReference type="SUPFAM" id="SSF52540">
    <property type="entry name" value="P-loop containing nucleoside triphosphate hydrolases"/>
    <property type="match status" value="1"/>
</dbReference>
<proteinExistence type="predicted"/>
<sequence>MTASNGSGVSLQGLRKYFAAGKRVTTAPKRGAIDGLDLEIRDGEFFVLLGPSGCGKTTTLRCIAGLEEPSAGRIALGGGVVADPAAGLFVPPEKRAIGMVFQSYALWPHMSVFDNVAYPLRHRRKGLSREQLAREVGAALELVGLDGLEGRGPAELSGGQQQRVALARAVVARPSLLLFDEPLSNLDAQLRQRLRQDLRRVHEEAGGTSIYVTHDQAEALALADRVAVMRLGRLEQLGTPTEIFLSPATRFVAEFVGFDNLLPGRLTRRDGERASFLPDGWRREVVGRAPAALAVGQRGLLAFRSANLRLEAGVAAQGAANAFAARAGAIAYLGERFQAEVTVEGQRLLASLPLAAWDGRGDLHHPPGWHEAHVTLAPGDAVILPEAAAALDAVAEAA</sequence>